<proteinExistence type="predicted"/>
<dbReference type="AlphaFoldDB" id="A0A402D2J4"/>
<name>A0A402D2J4_9BACT</name>
<organism evidence="1 2">
    <name type="scientific">Capsulimonas corticalis</name>
    <dbReference type="NCBI Taxonomy" id="2219043"/>
    <lineage>
        <taxon>Bacteria</taxon>
        <taxon>Bacillati</taxon>
        <taxon>Armatimonadota</taxon>
        <taxon>Armatimonadia</taxon>
        <taxon>Capsulimonadales</taxon>
        <taxon>Capsulimonadaceae</taxon>
        <taxon>Capsulimonas</taxon>
    </lineage>
</organism>
<dbReference type="Proteomes" id="UP000287394">
    <property type="component" value="Chromosome"/>
</dbReference>
<gene>
    <name evidence="1" type="ORF">CCAX7_19780</name>
</gene>
<evidence type="ECO:0000313" key="1">
    <source>
        <dbReference type="EMBL" id="BDI29927.1"/>
    </source>
</evidence>
<dbReference type="KEGG" id="ccot:CCAX7_19780"/>
<keyword evidence="2" id="KW-1185">Reference proteome</keyword>
<dbReference type="EMBL" id="AP025739">
    <property type="protein sequence ID" value="BDI29927.1"/>
    <property type="molecule type" value="Genomic_DNA"/>
</dbReference>
<sequence length="170" mass="19048">MNEKNIRWTILALIAIPILAAVWFCDSLYSSRDQAKLDQCTFQLKSIHAGYVKYKADHGGAAPKTLDDVKSYIFGQEQTFRCPSGLPSANYDPPFGGAPSKYIYDYHYLTSSGSDQIVCSDAEPHVIRHIVLKFLNHEVRNVLYADGRIVAMPENEFEALPPQAKTVAHK</sequence>
<accession>A0A402D2J4</accession>
<reference evidence="1 2" key="1">
    <citation type="journal article" date="2019" name="Int. J. Syst. Evol. Microbiol.">
        <title>Capsulimonas corticalis gen. nov., sp. nov., an aerobic capsulated bacterium, of a novel bacterial order, Capsulimonadales ord. nov., of the class Armatimonadia of the phylum Armatimonadetes.</title>
        <authorList>
            <person name="Li J."/>
            <person name="Kudo C."/>
            <person name="Tonouchi A."/>
        </authorList>
    </citation>
    <scope>NUCLEOTIDE SEQUENCE [LARGE SCALE GENOMIC DNA]</scope>
    <source>
        <strain evidence="1 2">AX-7</strain>
    </source>
</reference>
<protein>
    <submittedName>
        <fullName evidence="1">Uncharacterized protein</fullName>
    </submittedName>
</protein>
<evidence type="ECO:0000313" key="2">
    <source>
        <dbReference type="Proteomes" id="UP000287394"/>
    </source>
</evidence>
<dbReference type="RefSeq" id="WP_119323765.1">
    <property type="nucleotide sequence ID" value="NZ_AP025739.1"/>
</dbReference>